<dbReference type="PROSITE" id="PS51082">
    <property type="entry name" value="WH2"/>
    <property type="match status" value="1"/>
</dbReference>
<dbReference type="GO" id="GO:0003779">
    <property type="term" value="F:actin binding"/>
    <property type="evidence" value="ECO:0007669"/>
    <property type="project" value="InterPro"/>
</dbReference>
<feature type="region of interest" description="Disordered" evidence="1">
    <location>
        <begin position="426"/>
        <end position="470"/>
    </location>
</feature>
<feature type="region of interest" description="Disordered" evidence="1">
    <location>
        <begin position="118"/>
        <end position="312"/>
    </location>
</feature>
<evidence type="ECO:0000259" key="2">
    <source>
        <dbReference type="PROSITE" id="PS51082"/>
    </source>
</evidence>
<reference evidence="3" key="2">
    <citation type="submission" date="2025-08" db="UniProtKB">
        <authorList>
            <consortium name="Ensembl"/>
        </authorList>
    </citation>
    <scope>IDENTIFICATION</scope>
</reference>
<organism evidence="3 4">
    <name type="scientific">Oncorhynchus tshawytscha</name>
    <name type="common">Chinook salmon</name>
    <name type="synonym">Salmo tshawytscha</name>
    <dbReference type="NCBI Taxonomy" id="74940"/>
    <lineage>
        <taxon>Eukaryota</taxon>
        <taxon>Metazoa</taxon>
        <taxon>Chordata</taxon>
        <taxon>Craniata</taxon>
        <taxon>Vertebrata</taxon>
        <taxon>Euteleostomi</taxon>
        <taxon>Actinopterygii</taxon>
        <taxon>Neopterygii</taxon>
        <taxon>Teleostei</taxon>
        <taxon>Protacanthopterygii</taxon>
        <taxon>Salmoniformes</taxon>
        <taxon>Salmonidae</taxon>
        <taxon>Salmoninae</taxon>
        <taxon>Oncorhynchus</taxon>
    </lineage>
</organism>
<evidence type="ECO:0000313" key="3">
    <source>
        <dbReference type="Ensembl" id="ENSOTSP00005126057.1"/>
    </source>
</evidence>
<feature type="domain" description="WH2" evidence="2">
    <location>
        <begin position="99"/>
        <end position="116"/>
    </location>
</feature>
<feature type="region of interest" description="Disordered" evidence="1">
    <location>
        <begin position="1"/>
        <end position="42"/>
    </location>
</feature>
<feature type="compositionally biased region" description="Basic and acidic residues" evidence="1">
    <location>
        <begin position="19"/>
        <end position="30"/>
    </location>
</feature>
<dbReference type="Ensembl" id="ENSOTST00005164697.1">
    <property type="protein sequence ID" value="ENSOTSP00005126057.1"/>
    <property type="gene ID" value="ENSOTSG00005060731.1"/>
</dbReference>
<reference evidence="4" key="1">
    <citation type="journal article" date="2018" name="PLoS ONE">
        <title>Chinook salmon (Oncorhynchus tshawytscha) genome and transcriptome.</title>
        <authorList>
            <person name="Christensen K.A."/>
            <person name="Leong J.S."/>
            <person name="Sakhrani D."/>
            <person name="Biagi C.A."/>
            <person name="Minkley D.R."/>
            <person name="Withler R.E."/>
            <person name="Rondeau E.B."/>
            <person name="Koop B.F."/>
            <person name="Devlin R.H."/>
        </authorList>
    </citation>
    <scope>NUCLEOTIDE SEQUENCE [LARGE SCALE GENOMIC DNA]</scope>
</reference>
<feature type="compositionally biased region" description="Low complexity" evidence="1">
    <location>
        <begin position="440"/>
        <end position="451"/>
    </location>
</feature>
<evidence type="ECO:0000256" key="1">
    <source>
        <dbReference type="SAM" id="MobiDB-lite"/>
    </source>
</evidence>
<feature type="region of interest" description="Disordered" evidence="1">
    <location>
        <begin position="56"/>
        <end position="102"/>
    </location>
</feature>
<feature type="compositionally biased region" description="Pro residues" evidence="1">
    <location>
        <begin position="261"/>
        <end position="273"/>
    </location>
</feature>
<proteinExistence type="predicted"/>
<dbReference type="GeneTree" id="ENSGT00940000160267"/>
<feature type="region of interest" description="Disordered" evidence="1">
    <location>
        <begin position="333"/>
        <end position="375"/>
    </location>
</feature>
<feature type="compositionally biased region" description="Polar residues" evidence="1">
    <location>
        <begin position="300"/>
        <end position="310"/>
    </location>
</feature>
<feature type="compositionally biased region" description="Pro residues" evidence="1">
    <location>
        <begin position="60"/>
        <end position="89"/>
    </location>
</feature>
<keyword evidence="4" id="KW-1185">Reference proteome</keyword>
<dbReference type="AlphaFoldDB" id="A0AAZ3Q9U3"/>
<feature type="compositionally biased region" description="Polar residues" evidence="1">
    <location>
        <begin position="178"/>
        <end position="189"/>
    </location>
</feature>
<dbReference type="Proteomes" id="UP000694402">
    <property type="component" value="Unassembled WGS sequence"/>
</dbReference>
<feature type="compositionally biased region" description="Low complexity" evidence="1">
    <location>
        <begin position="224"/>
        <end position="245"/>
    </location>
</feature>
<dbReference type="Pfam" id="PF02205">
    <property type="entry name" value="WH2"/>
    <property type="match status" value="1"/>
</dbReference>
<reference evidence="3" key="3">
    <citation type="submission" date="2025-09" db="UniProtKB">
        <authorList>
            <consortium name="Ensembl"/>
        </authorList>
    </citation>
    <scope>IDENTIFICATION</scope>
</reference>
<dbReference type="InterPro" id="IPR003124">
    <property type="entry name" value="WH2_dom"/>
</dbReference>
<name>A0AAZ3Q9U3_ONCTS</name>
<sequence length="470" mass="49295">MFLQHSLGSRYGRRKSSVKKGEVVERKEGEEIKEEENKEEDMWVLVADVKRPEILWSAMPVPPPPPPPAPPPPPPPCTAHPPQSRPDPPSLQSVGGRGGRNALLVDIQKGARLKKVLQVHDRSAPVVDSEASGGVSQDHPQGGSGGGAEAVRPSLGGLFSGGFPILRPAGQRAFTGKNVVSRSSSSTGLKPQWNPPPTSSDSGHTPEPYHRPTERGSPSHRPAHSASAPPSPSHSKPPLSITAPTTTPPPPPPSFHERPSSRPPPSLPVPLLPYPSHQAYLAPHPAPSPLTPALYPSSLHAPSSLPNRNSGFFYPPPPSPILSCSSLPLLPPLSSHPSPSSLPRHLLPPPSPTPILSSSLPPPPSPVLSPSSELRFSISGPHGPLLLLLLHPSPPHSPPAAPPVCPLHHPRCPLCRPLPCGPGAPSYPCTAPSRRPPAVPRSAGVGRSLASPPVPPARSPSTELTNRIPP</sequence>
<feature type="compositionally biased region" description="Low complexity" evidence="1">
    <location>
        <begin position="333"/>
        <end position="345"/>
    </location>
</feature>
<dbReference type="SMART" id="SM00246">
    <property type="entry name" value="WH2"/>
    <property type="match status" value="1"/>
</dbReference>
<accession>A0AAZ3Q9U3</accession>
<evidence type="ECO:0000313" key="4">
    <source>
        <dbReference type="Proteomes" id="UP000694402"/>
    </source>
</evidence>
<protein>
    <recommendedName>
        <fullName evidence="2">WH2 domain-containing protein</fullName>
    </recommendedName>
</protein>